<comment type="caution">
    <text evidence="1">The sequence shown here is derived from an EMBL/GenBank/DDBJ whole genome shotgun (WGS) entry which is preliminary data.</text>
</comment>
<evidence type="ECO:0000313" key="1">
    <source>
        <dbReference type="EMBL" id="VVD93727.1"/>
    </source>
</evidence>
<dbReference type="Proteomes" id="UP000366065">
    <property type="component" value="Unassembled WGS sequence"/>
</dbReference>
<accession>A0ABY6VW90</accession>
<gene>
    <name evidence="1" type="ORF">PCA20602_01773</name>
</gene>
<proteinExistence type="predicted"/>
<organism evidence="1 2">
    <name type="scientific">Pandoraea capi</name>
    <dbReference type="NCBI Taxonomy" id="2508286"/>
    <lineage>
        <taxon>Bacteria</taxon>
        <taxon>Pseudomonadati</taxon>
        <taxon>Pseudomonadota</taxon>
        <taxon>Betaproteobacteria</taxon>
        <taxon>Burkholderiales</taxon>
        <taxon>Burkholderiaceae</taxon>
        <taxon>Pandoraea</taxon>
    </lineage>
</organism>
<protein>
    <submittedName>
        <fullName evidence="1">Uncharacterized protein</fullName>
    </submittedName>
</protein>
<dbReference type="EMBL" id="CABPRV010000003">
    <property type="protein sequence ID" value="VVD93727.1"/>
    <property type="molecule type" value="Genomic_DNA"/>
</dbReference>
<keyword evidence="2" id="KW-1185">Reference proteome</keyword>
<sequence length="197" mass="21946">MDLRSIVCPSNDAIAFLQAWLPETLVETSRFYCPSSLSDVPSTAGDVIYLRQLQTLVIHDVHSTHSGVIDDQEDRIKDVLTINASSEQFEVVVVAPTLFIMLFESQTIFGTVFGEHATEYLHLMGSYDPERAIQEADTSVARIIDGLDASMREQLRATPTATRILAGIATLDAKPFTHENGGDYVVHRRPPSLRQWE</sequence>
<evidence type="ECO:0000313" key="2">
    <source>
        <dbReference type="Proteomes" id="UP000366065"/>
    </source>
</evidence>
<name>A0ABY6VW90_9BURK</name>
<reference evidence="1 2" key="1">
    <citation type="submission" date="2019-08" db="EMBL/GenBank/DDBJ databases">
        <authorList>
            <person name="Peeters C."/>
        </authorList>
    </citation>
    <scope>NUCLEOTIDE SEQUENCE [LARGE SCALE GENOMIC DNA]</scope>
    <source>
        <strain evidence="1 2">LMG 20602</strain>
    </source>
</reference>